<evidence type="ECO:0000256" key="12">
    <source>
        <dbReference type="ARBA" id="ARBA00031542"/>
    </source>
</evidence>
<name>A1TUU2_PARC0</name>
<evidence type="ECO:0000313" key="15">
    <source>
        <dbReference type="Proteomes" id="UP000002596"/>
    </source>
</evidence>
<dbReference type="GO" id="GO:0016042">
    <property type="term" value="P:lipid catabolic process"/>
    <property type="evidence" value="ECO:0007669"/>
    <property type="project" value="UniProtKB-KW"/>
</dbReference>
<evidence type="ECO:0000256" key="1">
    <source>
        <dbReference type="ARBA" id="ARBA00004383"/>
    </source>
</evidence>
<keyword evidence="13" id="KW-0732">Signal</keyword>
<dbReference type="EMBL" id="CP000512">
    <property type="protein sequence ID" value="ABM34730.1"/>
    <property type="molecule type" value="Genomic_DNA"/>
</dbReference>
<dbReference type="eggNOG" id="COG5380">
    <property type="taxonomic scope" value="Bacteria"/>
</dbReference>
<feature type="chain" id="PRO_5002638032" description="Lipase helper protein" evidence="13">
    <location>
        <begin position="31"/>
        <end position="340"/>
    </location>
</feature>
<gene>
    <name evidence="14" type="ordered locus">Aave_4190</name>
</gene>
<evidence type="ECO:0000256" key="5">
    <source>
        <dbReference type="ARBA" id="ARBA00022692"/>
    </source>
</evidence>
<dbReference type="AlphaFoldDB" id="A1TUU2"/>
<evidence type="ECO:0000256" key="9">
    <source>
        <dbReference type="ARBA" id="ARBA00023136"/>
    </source>
</evidence>
<evidence type="ECO:0000256" key="2">
    <source>
        <dbReference type="ARBA" id="ARBA00010358"/>
    </source>
</evidence>
<keyword evidence="7" id="KW-1133">Transmembrane helix</keyword>
<sequence>MAAARGRMAAALLAAAALGLAGWWAQRATAYGAGEAGARPATRLAADASASARRPSGGPDPRFLASRSTAELEALQTDPLLGAGLRDTLETLLQEALDAGPTTDAATLKRRLEGLVDRHFPAAVRARALALAGRYVDYRAALGTVTPPADLSDPKALRASMEERDRLRERFFEPGEAAALFGGEAVLDRHTLARLEILQDTGRSPQEKARALQAAEDALPADLRAARQAYATPQAVAEQTAALDARQADDATRHAERSARYGAAAADALARLDGEERQWQQRLDQYQQARAAQGDGPALQKLREQLFTPEERLRVEGRWRCDPRAPVQRAGAEAGSMAMK</sequence>
<keyword evidence="10" id="KW-0143">Chaperone</keyword>
<proteinExistence type="inferred from homology"/>
<organism evidence="14 15">
    <name type="scientific">Paracidovorax citrulli (strain AAC00-1)</name>
    <name type="common">Acidovorax citrulli</name>
    <dbReference type="NCBI Taxonomy" id="397945"/>
    <lineage>
        <taxon>Bacteria</taxon>
        <taxon>Pseudomonadati</taxon>
        <taxon>Pseudomonadota</taxon>
        <taxon>Betaproteobacteria</taxon>
        <taxon>Burkholderiales</taxon>
        <taxon>Comamonadaceae</taxon>
        <taxon>Paracidovorax</taxon>
    </lineage>
</organism>
<dbReference type="HOGENOM" id="CLU_843659_0_0_4"/>
<evidence type="ECO:0000256" key="7">
    <source>
        <dbReference type="ARBA" id="ARBA00022989"/>
    </source>
</evidence>
<dbReference type="InterPro" id="IPR004961">
    <property type="entry name" value="Lipase_chaperone"/>
</dbReference>
<dbReference type="SUPFAM" id="SSF158855">
    <property type="entry name" value="Lipase chaperone-like"/>
    <property type="match status" value="1"/>
</dbReference>
<dbReference type="GO" id="GO:0051082">
    <property type="term" value="F:unfolded protein binding"/>
    <property type="evidence" value="ECO:0007669"/>
    <property type="project" value="InterPro"/>
</dbReference>
<evidence type="ECO:0000256" key="4">
    <source>
        <dbReference type="ARBA" id="ARBA00022519"/>
    </source>
</evidence>
<keyword evidence="8" id="KW-0443">Lipid metabolism</keyword>
<feature type="signal peptide" evidence="13">
    <location>
        <begin position="1"/>
        <end position="30"/>
    </location>
</feature>
<evidence type="ECO:0000256" key="11">
    <source>
        <dbReference type="ARBA" id="ARBA00030948"/>
    </source>
</evidence>
<comment type="subcellular location">
    <subcellularLocation>
        <location evidence="1">Cell inner membrane</location>
        <topology evidence="1">Single-pass membrane protein</topology>
        <orientation evidence="1">Periplasmic side</orientation>
    </subcellularLocation>
</comment>
<dbReference type="STRING" id="397945.Aave_4190"/>
<dbReference type="Proteomes" id="UP000002596">
    <property type="component" value="Chromosome"/>
</dbReference>
<evidence type="ECO:0000313" key="14">
    <source>
        <dbReference type="EMBL" id="ABM34730.1"/>
    </source>
</evidence>
<dbReference type="Pfam" id="PF03280">
    <property type="entry name" value="Lipase_chap"/>
    <property type="match status" value="1"/>
</dbReference>
<evidence type="ECO:0000256" key="6">
    <source>
        <dbReference type="ARBA" id="ARBA00022963"/>
    </source>
</evidence>
<dbReference type="GO" id="GO:0005886">
    <property type="term" value="C:plasma membrane"/>
    <property type="evidence" value="ECO:0007669"/>
    <property type="project" value="UniProtKB-SubCell"/>
</dbReference>
<dbReference type="GO" id="GO:0006457">
    <property type="term" value="P:protein folding"/>
    <property type="evidence" value="ECO:0007669"/>
    <property type="project" value="InterPro"/>
</dbReference>
<keyword evidence="3" id="KW-1003">Cell membrane</keyword>
<accession>A1TUU2</accession>
<evidence type="ECO:0000256" key="3">
    <source>
        <dbReference type="ARBA" id="ARBA00022475"/>
    </source>
</evidence>
<dbReference type="KEGG" id="aav:Aave_4190"/>
<reference evidence="14" key="1">
    <citation type="submission" date="2006-12" db="EMBL/GenBank/DDBJ databases">
        <title>Complete sequence of Acidovorax avenae subsp. citrulli AAC00-1.</title>
        <authorList>
            <consortium name="US DOE Joint Genome Institute"/>
            <person name="Copeland A."/>
            <person name="Lucas S."/>
            <person name="Lapidus A."/>
            <person name="Barry K."/>
            <person name="Detter J.C."/>
            <person name="Glavina del Rio T."/>
            <person name="Dalin E."/>
            <person name="Tice H."/>
            <person name="Pitluck S."/>
            <person name="Kiss H."/>
            <person name="Brettin T."/>
            <person name="Bruce D."/>
            <person name="Han C."/>
            <person name="Tapia R."/>
            <person name="Gilna P."/>
            <person name="Schmutz J."/>
            <person name="Larimer F."/>
            <person name="Land M."/>
            <person name="Hauser L."/>
            <person name="Kyrpides N."/>
            <person name="Kim E."/>
            <person name="Stahl D."/>
            <person name="Richardson P."/>
        </authorList>
    </citation>
    <scope>NUCLEOTIDE SEQUENCE</scope>
    <source>
        <strain evidence="14">AAC00-1</strain>
    </source>
</reference>
<comment type="similarity">
    <text evidence="2">Belongs to the lipase chaperone family.</text>
</comment>
<keyword evidence="4" id="KW-0997">Cell inner membrane</keyword>
<keyword evidence="6" id="KW-0442">Lipid degradation</keyword>
<protein>
    <recommendedName>
        <fullName evidence="11">Lipase helper protein</fullName>
    </recommendedName>
    <alternativeName>
        <fullName evidence="12">Lipase modulator</fullName>
    </alternativeName>
</protein>
<keyword evidence="9" id="KW-0472">Membrane</keyword>
<keyword evidence="5" id="KW-0812">Transmembrane</keyword>
<evidence type="ECO:0000256" key="13">
    <source>
        <dbReference type="SAM" id="SignalP"/>
    </source>
</evidence>
<evidence type="ECO:0000256" key="8">
    <source>
        <dbReference type="ARBA" id="ARBA00023098"/>
    </source>
</evidence>
<evidence type="ECO:0000256" key="10">
    <source>
        <dbReference type="ARBA" id="ARBA00023186"/>
    </source>
</evidence>